<evidence type="ECO:0000313" key="5">
    <source>
        <dbReference type="Proteomes" id="UP000321234"/>
    </source>
</evidence>
<feature type="region of interest" description="Disordered" evidence="2">
    <location>
        <begin position="1"/>
        <end position="21"/>
    </location>
</feature>
<sequence length="314" mass="32501">MSTSEQEHDVRRRPDPPPPGRHHVVVGYDGSDGSVRALAWAGEEAERLGAPLRVVVCVDWHPVASPEAAGALLAPPDLRRLGEQLADQALTRLRGDHSGLEVGSAVHDWAAAVPALLEESAAARLVVLGSRGHGAFADLMLGSTSAQVAVHAHCPVVVVRPPDASEAPAATGRGVVVGADSSPAACRALVFALRAAAARGSEVTAVRAWQPPSLWGSTQHGPAHAQLVALERAQADLLAQVVADARQTVPDVVVHERVVRDHPATALLEAARGAELLVVGTRGSGGFRGLLLGSVSRAVIHHAHGPVAVVHSED</sequence>
<comment type="caution">
    <text evidence="4">The sequence shown here is derived from an EMBL/GenBank/DDBJ whole genome shotgun (WGS) entry which is preliminary data.</text>
</comment>
<organism evidence="4 5">
    <name type="scientific">Quadrisphaera setariae</name>
    <dbReference type="NCBI Taxonomy" id="2593304"/>
    <lineage>
        <taxon>Bacteria</taxon>
        <taxon>Bacillati</taxon>
        <taxon>Actinomycetota</taxon>
        <taxon>Actinomycetes</taxon>
        <taxon>Kineosporiales</taxon>
        <taxon>Kineosporiaceae</taxon>
        <taxon>Quadrisphaera</taxon>
    </lineage>
</organism>
<evidence type="ECO:0000259" key="3">
    <source>
        <dbReference type="Pfam" id="PF00582"/>
    </source>
</evidence>
<dbReference type="PRINTS" id="PR01438">
    <property type="entry name" value="UNVRSLSTRESS"/>
</dbReference>
<dbReference type="Proteomes" id="UP000321234">
    <property type="component" value="Unassembled WGS sequence"/>
</dbReference>
<dbReference type="OrthoDB" id="3865341at2"/>
<evidence type="ECO:0000256" key="1">
    <source>
        <dbReference type="ARBA" id="ARBA00008791"/>
    </source>
</evidence>
<name>A0A5C8ZKW7_9ACTN</name>
<dbReference type="CDD" id="cd00293">
    <property type="entry name" value="USP-like"/>
    <property type="match status" value="1"/>
</dbReference>
<evidence type="ECO:0000256" key="2">
    <source>
        <dbReference type="SAM" id="MobiDB-lite"/>
    </source>
</evidence>
<comment type="similarity">
    <text evidence="1">Belongs to the universal stress protein A family.</text>
</comment>
<dbReference type="SUPFAM" id="SSF52402">
    <property type="entry name" value="Adenine nucleotide alpha hydrolases-like"/>
    <property type="match status" value="2"/>
</dbReference>
<feature type="compositionally biased region" description="Basic and acidic residues" evidence="2">
    <location>
        <begin position="1"/>
        <end position="15"/>
    </location>
</feature>
<dbReference type="Gene3D" id="3.40.50.620">
    <property type="entry name" value="HUPs"/>
    <property type="match status" value="2"/>
</dbReference>
<dbReference type="RefSeq" id="WP_147925245.1">
    <property type="nucleotide sequence ID" value="NZ_VKAC01000002.1"/>
</dbReference>
<feature type="domain" description="UspA" evidence="3">
    <location>
        <begin position="175"/>
        <end position="311"/>
    </location>
</feature>
<keyword evidence="5" id="KW-1185">Reference proteome</keyword>
<dbReference type="PANTHER" id="PTHR31964:SF113">
    <property type="entry name" value="USPA DOMAIN-CONTAINING PROTEIN"/>
    <property type="match status" value="1"/>
</dbReference>
<gene>
    <name evidence="4" type="ORF">FMM08_05190</name>
</gene>
<reference evidence="4 5" key="1">
    <citation type="submission" date="2019-07" db="EMBL/GenBank/DDBJ databases">
        <title>Quadrisphaera sp. strain DD2A genome sequencing and assembly.</title>
        <authorList>
            <person name="Kim I."/>
        </authorList>
    </citation>
    <scope>NUCLEOTIDE SEQUENCE [LARGE SCALE GENOMIC DNA]</scope>
    <source>
        <strain evidence="4 5">DD2A</strain>
    </source>
</reference>
<dbReference type="InterPro" id="IPR006015">
    <property type="entry name" value="Universal_stress_UspA"/>
</dbReference>
<proteinExistence type="inferred from homology"/>
<dbReference type="AlphaFoldDB" id="A0A5C8ZKW7"/>
<feature type="domain" description="UspA" evidence="3">
    <location>
        <begin position="22"/>
        <end position="160"/>
    </location>
</feature>
<dbReference type="Pfam" id="PF00582">
    <property type="entry name" value="Usp"/>
    <property type="match status" value="2"/>
</dbReference>
<protein>
    <submittedName>
        <fullName evidence="4">Universal stress protein</fullName>
    </submittedName>
</protein>
<dbReference type="PANTHER" id="PTHR31964">
    <property type="entry name" value="ADENINE NUCLEOTIDE ALPHA HYDROLASES-LIKE SUPERFAMILY PROTEIN"/>
    <property type="match status" value="1"/>
</dbReference>
<evidence type="ECO:0000313" key="4">
    <source>
        <dbReference type="EMBL" id="TXR57606.1"/>
    </source>
</evidence>
<dbReference type="EMBL" id="VKAC01000002">
    <property type="protein sequence ID" value="TXR57606.1"/>
    <property type="molecule type" value="Genomic_DNA"/>
</dbReference>
<dbReference type="InterPro" id="IPR014729">
    <property type="entry name" value="Rossmann-like_a/b/a_fold"/>
</dbReference>
<accession>A0A5C8ZKW7</accession>
<dbReference type="InterPro" id="IPR006016">
    <property type="entry name" value="UspA"/>
</dbReference>